<sequence>MEAKYLADYLRNEAGQKQAVVFYNPNSPFTSSLRQEFETRFKEKGGTVVNVKEFNLSKKNFNVEKAITEVNQQAGETALVLLPDGQVTDSLFHAIDLVKVNNGDNWIVGSWSLYGPKSLAIADLKPFDKFVLFSPWLGLSSPNQEFIQNARDLWGGEVSARTALTYDAARAHRQALAMQDKPTRIGMKETLMASNFSAEGATGTIKFEPNGNRWNPPGLLVQVVPCSNRHYGLAFVPIESPYCR</sequence>
<evidence type="ECO:0000313" key="5">
    <source>
        <dbReference type="Proteomes" id="UP000003835"/>
    </source>
</evidence>
<name>B4W1Y3_9CYAN</name>
<dbReference type="eggNOG" id="COG0683">
    <property type="taxonomic scope" value="Bacteria"/>
</dbReference>
<evidence type="ECO:0000259" key="3">
    <source>
        <dbReference type="Pfam" id="PF13458"/>
    </source>
</evidence>
<dbReference type="AlphaFoldDB" id="B4W1Y3"/>
<dbReference type="STRING" id="118168.MC7420_6888"/>
<evidence type="ECO:0000313" key="4">
    <source>
        <dbReference type="EMBL" id="EDX71802.1"/>
    </source>
</evidence>
<dbReference type="PANTHER" id="PTHR30483:SF6">
    <property type="entry name" value="PERIPLASMIC BINDING PROTEIN OF ABC TRANSPORTER FOR NATURAL AMINO ACIDS"/>
    <property type="match status" value="1"/>
</dbReference>
<keyword evidence="5" id="KW-1185">Reference proteome</keyword>
<dbReference type="CDD" id="cd06268">
    <property type="entry name" value="PBP1_ABC_transporter_LIVBP-like"/>
    <property type="match status" value="1"/>
</dbReference>
<dbReference type="OrthoDB" id="446586at2"/>
<reference evidence="4 5" key="1">
    <citation type="submission" date="2008-07" db="EMBL/GenBank/DDBJ databases">
        <authorList>
            <person name="Tandeau de Marsac N."/>
            <person name="Ferriera S."/>
            <person name="Johnson J."/>
            <person name="Kravitz S."/>
            <person name="Beeson K."/>
            <person name="Sutton G."/>
            <person name="Rogers Y.-H."/>
            <person name="Friedman R."/>
            <person name="Frazier M."/>
            <person name="Venter J.C."/>
        </authorList>
    </citation>
    <scope>NUCLEOTIDE SEQUENCE [LARGE SCALE GENOMIC DNA]</scope>
    <source>
        <strain evidence="4 5">PCC 7420</strain>
    </source>
</reference>
<evidence type="ECO:0000256" key="2">
    <source>
        <dbReference type="ARBA" id="ARBA00022729"/>
    </source>
</evidence>
<dbReference type="HOGENOM" id="CLU_1136532_0_0_3"/>
<comment type="similarity">
    <text evidence="1">Belongs to the leucine-binding protein family.</text>
</comment>
<gene>
    <name evidence="4" type="ORF">MC7420_6888</name>
</gene>
<organism evidence="4 5">
    <name type="scientific">Coleofasciculus chthonoplastes PCC 7420</name>
    <dbReference type="NCBI Taxonomy" id="118168"/>
    <lineage>
        <taxon>Bacteria</taxon>
        <taxon>Bacillati</taxon>
        <taxon>Cyanobacteriota</taxon>
        <taxon>Cyanophyceae</taxon>
        <taxon>Coleofasciculales</taxon>
        <taxon>Coleofasciculaceae</taxon>
        <taxon>Coleofasciculus</taxon>
    </lineage>
</organism>
<feature type="domain" description="Leucine-binding protein" evidence="3">
    <location>
        <begin position="2"/>
        <end position="224"/>
    </location>
</feature>
<evidence type="ECO:0000256" key="1">
    <source>
        <dbReference type="ARBA" id="ARBA00010062"/>
    </source>
</evidence>
<dbReference type="SUPFAM" id="SSF53822">
    <property type="entry name" value="Periplasmic binding protein-like I"/>
    <property type="match status" value="1"/>
</dbReference>
<accession>B4W1Y3</accession>
<dbReference type="InterPro" id="IPR051010">
    <property type="entry name" value="BCAA_transport"/>
</dbReference>
<dbReference type="PANTHER" id="PTHR30483">
    <property type="entry name" value="LEUCINE-SPECIFIC-BINDING PROTEIN"/>
    <property type="match status" value="1"/>
</dbReference>
<keyword evidence="2" id="KW-0732">Signal</keyword>
<dbReference type="Proteomes" id="UP000003835">
    <property type="component" value="Unassembled WGS sequence"/>
</dbReference>
<proteinExistence type="inferred from homology"/>
<dbReference type="EMBL" id="DS989869">
    <property type="protein sequence ID" value="EDX71802.1"/>
    <property type="molecule type" value="Genomic_DNA"/>
</dbReference>
<dbReference type="InterPro" id="IPR028082">
    <property type="entry name" value="Peripla_BP_I"/>
</dbReference>
<dbReference type="InterPro" id="IPR028081">
    <property type="entry name" value="Leu-bd"/>
</dbReference>
<dbReference type="RefSeq" id="WP_006105236.1">
    <property type="nucleotide sequence ID" value="NZ_DS989869.1"/>
</dbReference>
<protein>
    <recommendedName>
        <fullName evidence="3">Leucine-binding protein domain-containing protein</fullName>
    </recommendedName>
</protein>
<dbReference type="Gene3D" id="3.40.50.2300">
    <property type="match status" value="2"/>
</dbReference>
<dbReference type="Pfam" id="PF13458">
    <property type="entry name" value="Peripla_BP_6"/>
    <property type="match status" value="1"/>
</dbReference>